<organism evidence="14 15">
    <name type="scientific">Cronartium quercuum f. sp. fusiforme G11</name>
    <dbReference type="NCBI Taxonomy" id="708437"/>
    <lineage>
        <taxon>Eukaryota</taxon>
        <taxon>Fungi</taxon>
        <taxon>Dikarya</taxon>
        <taxon>Basidiomycota</taxon>
        <taxon>Pucciniomycotina</taxon>
        <taxon>Pucciniomycetes</taxon>
        <taxon>Pucciniales</taxon>
        <taxon>Coleosporiaceae</taxon>
        <taxon>Cronartium</taxon>
    </lineage>
</organism>
<evidence type="ECO:0000256" key="1">
    <source>
        <dbReference type="ARBA" id="ARBA00000900"/>
    </source>
</evidence>
<dbReference type="EC" id="2.3.2.27" evidence="3"/>
<dbReference type="Pfam" id="PF13639">
    <property type="entry name" value="zf-RING_2"/>
    <property type="match status" value="1"/>
</dbReference>
<protein>
    <recommendedName>
        <fullName evidence="3">RING-type E3 ubiquitin transferase</fullName>
        <ecNumber evidence="3">2.3.2.27</ecNumber>
    </recommendedName>
</protein>
<keyword evidence="15" id="KW-1185">Reference proteome</keyword>
<evidence type="ECO:0000313" key="15">
    <source>
        <dbReference type="Proteomes" id="UP000886653"/>
    </source>
</evidence>
<keyword evidence="5" id="KW-0812">Transmembrane</keyword>
<accession>A0A9P6TEL4</accession>
<evidence type="ECO:0000256" key="5">
    <source>
        <dbReference type="ARBA" id="ARBA00022692"/>
    </source>
</evidence>
<dbReference type="EMBL" id="MU167227">
    <property type="protein sequence ID" value="KAG0149482.1"/>
    <property type="molecule type" value="Genomic_DNA"/>
</dbReference>
<keyword evidence="4" id="KW-0808">Transferase</keyword>
<name>A0A9P6TEL4_9BASI</name>
<dbReference type="PANTHER" id="PTHR45977:SF4">
    <property type="entry name" value="RING-TYPE DOMAIN-CONTAINING PROTEIN"/>
    <property type="match status" value="1"/>
</dbReference>
<evidence type="ECO:0000256" key="10">
    <source>
        <dbReference type="ARBA" id="ARBA00022989"/>
    </source>
</evidence>
<comment type="subcellular location">
    <subcellularLocation>
        <location evidence="2">Membrane</location>
        <topology evidence="2">Multi-pass membrane protein</topology>
    </subcellularLocation>
</comment>
<evidence type="ECO:0000256" key="7">
    <source>
        <dbReference type="ARBA" id="ARBA00022771"/>
    </source>
</evidence>
<evidence type="ECO:0000256" key="3">
    <source>
        <dbReference type="ARBA" id="ARBA00012483"/>
    </source>
</evidence>
<proteinExistence type="predicted"/>
<keyword evidence="7 12" id="KW-0863">Zinc-finger</keyword>
<dbReference type="Gene3D" id="3.30.40.10">
    <property type="entry name" value="Zinc/RING finger domain, C3HC4 (zinc finger)"/>
    <property type="match status" value="1"/>
</dbReference>
<dbReference type="InterPro" id="IPR013083">
    <property type="entry name" value="Znf_RING/FYVE/PHD"/>
</dbReference>
<evidence type="ECO:0000313" key="14">
    <source>
        <dbReference type="EMBL" id="KAG0149482.1"/>
    </source>
</evidence>
<evidence type="ECO:0000256" key="6">
    <source>
        <dbReference type="ARBA" id="ARBA00022723"/>
    </source>
</evidence>
<feature type="domain" description="RING-type" evidence="13">
    <location>
        <begin position="167"/>
        <end position="213"/>
    </location>
</feature>
<comment type="catalytic activity">
    <reaction evidence="1">
        <text>S-ubiquitinyl-[E2 ubiquitin-conjugating enzyme]-L-cysteine + [acceptor protein]-L-lysine = [E2 ubiquitin-conjugating enzyme]-L-cysteine + N(6)-ubiquitinyl-[acceptor protein]-L-lysine.</text>
        <dbReference type="EC" id="2.3.2.27"/>
    </reaction>
</comment>
<evidence type="ECO:0000256" key="4">
    <source>
        <dbReference type="ARBA" id="ARBA00022679"/>
    </source>
</evidence>
<keyword evidence="6" id="KW-0479">Metal-binding</keyword>
<evidence type="ECO:0000256" key="8">
    <source>
        <dbReference type="ARBA" id="ARBA00022786"/>
    </source>
</evidence>
<dbReference type="Proteomes" id="UP000886653">
    <property type="component" value="Unassembled WGS sequence"/>
</dbReference>
<dbReference type="GO" id="GO:0016567">
    <property type="term" value="P:protein ubiquitination"/>
    <property type="evidence" value="ECO:0007669"/>
    <property type="project" value="TreeGrafter"/>
</dbReference>
<sequence>MEQANSQSELQSILEWFQWIRNIAHTLTNNANGAPARAFLELLLRLFEVESVIVDIEESENDETDEVEVATWQEACETQKFLQALIIQTSHQFCPEAPMTSEDFLEPGSEEWRRMYAFTKLGCESTFVVRGEASALSSEIKTEVEDPSEKSKTKTKLFTQVTIDEECSVCLEKYSDGDCVVQLPCHHNHQIHYDCLKAMSEASEVKFLCPLCRGSLMPTD</sequence>
<evidence type="ECO:0000256" key="9">
    <source>
        <dbReference type="ARBA" id="ARBA00022833"/>
    </source>
</evidence>
<gene>
    <name evidence="14" type="ORF">CROQUDRAFT_89063</name>
</gene>
<dbReference type="GO" id="GO:0016020">
    <property type="term" value="C:membrane"/>
    <property type="evidence" value="ECO:0007669"/>
    <property type="project" value="UniProtKB-SubCell"/>
</dbReference>
<keyword evidence="11" id="KW-0472">Membrane</keyword>
<keyword evidence="8" id="KW-0833">Ubl conjugation pathway</keyword>
<evidence type="ECO:0000256" key="12">
    <source>
        <dbReference type="PROSITE-ProRule" id="PRU00175"/>
    </source>
</evidence>
<dbReference type="PANTHER" id="PTHR45977">
    <property type="entry name" value="TARGET OF ERK KINASE MPK-1"/>
    <property type="match status" value="1"/>
</dbReference>
<dbReference type="OrthoDB" id="8062037at2759"/>
<dbReference type="SMART" id="SM00184">
    <property type="entry name" value="RING"/>
    <property type="match status" value="1"/>
</dbReference>
<dbReference type="GO" id="GO:0061630">
    <property type="term" value="F:ubiquitin protein ligase activity"/>
    <property type="evidence" value="ECO:0007669"/>
    <property type="project" value="UniProtKB-EC"/>
</dbReference>
<dbReference type="GO" id="GO:0006511">
    <property type="term" value="P:ubiquitin-dependent protein catabolic process"/>
    <property type="evidence" value="ECO:0007669"/>
    <property type="project" value="TreeGrafter"/>
</dbReference>
<evidence type="ECO:0000259" key="13">
    <source>
        <dbReference type="PROSITE" id="PS50089"/>
    </source>
</evidence>
<keyword evidence="9" id="KW-0862">Zinc</keyword>
<evidence type="ECO:0000256" key="2">
    <source>
        <dbReference type="ARBA" id="ARBA00004141"/>
    </source>
</evidence>
<comment type="caution">
    <text evidence="14">The sequence shown here is derived from an EMBL/GenBank/DDBJ whole genome shotgun (WGS) entry which is preliminary data.</text>
</comment>
<keyword evidence="10" id="KW-1133">Transmembrane helix</keyword>
<dbReference type="InterPro" id="IPR001841">
    <property type="entry name" value="Znf_RING"/>
</dbReference>
<dbReference type="GO" id="GO:0008270">
    <property type="term" value="F:zinc ion binding"/>
    <property type="evidence" value="ECO:0007669"/>
    <property type="project" value="UniProtKB-KW"/>
</dbReference>
<dbReference type="AlphaFoldDB" id="A0A9P6TEL4"/>
<evidence type="ECO:0000256" key="11">
    <source>
        <dbReference type="ARBA" id="ARBA00023136"/>
    </source>
</evidence>
<dbReference type="SUPFAM" id="SSF57850">
    <property type="entry name" value="RING/U-box"/>
    <property type="match status" value="1"/>
</dbReference>
<reference evidence="14" key="1">
    <citation type="submission" date="2013-11" db="EMBL/GenBank/DDBJ databases">
        <title>Genome sequence of the fusiform rust pathogen reveals effectors for host alternation and coevolution with pine.</title>
        <authorList>
            <consortium name="DOE Joint Genome Institute"/>
            <person name="Smith K."/>
            <person name="Pendleton A."/>
            <person name="Kubisiak T."/>
            <person name="Anderson C."/>
            <person name="Salamov A."/>
            <person name="Aerts A."/>
            <person name="Riley R."/>
            <person name="Clum A."/>
            <person name="Lindquist E."/>
            <person name="Ence D."/>
            <person name="Campbell M."/>
            <person name="Kronenberg Z."/>
            <person name="Feau N."/>
            <person name="Dhillon B."/>
            <person name="Hamelin R."/>
            <person name="Burleigh J."/>
            <person name="Smith J."/>
            <person name="Yandell M."/>
            <person name="Nelson C."/>
            <person name="Grigoriev I."/>
            <person name="Davis J."/>
        </authorList>
    </citation>
    <scope>NUCLEOTIDE SEQUENCE</scope>
    <source>
        <strain evidence="14">G11</strain>
    </source>
</reference>
<dbReference type="PROSITE" id="PS50089">
    <property type="entry name" value="ZF_RING_2"/>
    <property type="match status" value="1"/>
</dbReference>